<evidence type="ECO:0000256" key="10">
    <source>
        <dbReference type="ARBA" id="ARBA00048336"/>
    </source>
</evidence>
<dbReference type="Pfam" id="PF04181">
    <property type="entry name" value="RPAP2_Rtr1"/>
    <property type="match status" value="1"/>
</dbReference>
<dbReference type="GO" id="GO:0008270">
    <property type="term" value="F:zinc ion binding"/>
    <property type="evidence" value="ECO:0007669"/>
    <property type="project" value="UniProtKB-KW"/>
</dbReference>
<keyword evidence="4 12" id="KW-0863">Zinc-finger</keyword>
<evidence type="ECO:0000256" key="11">
    <source>
        <dbReference type="PROSITE-ProRule" id="PRU00812"/>
    </source>
</evidence>
<organism evidence="15 16">
    <name type="scientific">Holothuria leucospilota</name>
    <name type="common">Black long sea cucumber</name>
    <name type="synonym">Mertensiothuria leucospilota</name>
    <dbReference type="NCBI Taxonomy" id="206669"/>
    <lineage>
        <taxon>Eukaryota</taxon>
        <taxon>Metazoa</taxon>
        <taxon>Echinodermata</taxon>
        <taxon>Eleutherozoa</taxon>
        <taxon>Echinozoa</taxon>
        <taxon>Holothuroidea</taxon>
        <taxon>Aspidochirotacea</taxon>
        <taxon>Aspidochirotida</taxon>
        <taxon>Holothuriidae</taxon>
        <taxon>Holothuria</taxon>
    </lineage>
</organism>
<feature type="compositionally biased region" description="Basic and acidic residues" evidence="13">
    <location>
        <begin position="205"/>
        <end position="218"/>
    </location>
</feature>
<keyword evidence="8 12" id="KW-0539">Nucleus</keyword>
<comment type="function">
    <text evidence="12">Putative RNA polymerase II subunit B1 C-terminal domain (CTD) phosphatase involved in RNA polymerase II transcription regulation.</text>
</comment>
<dbReference type="InterPro" id="IPR007308">
    <property type="entry name" value="Rtr1/RPAP2_dom"/>
</dbReference>
<keyword evidence="16" id="KW-1185">Reference proteome</keyword>
<accession>A0A9Q1H868</accession>
<evidence type="ECO:0000256" key="7">
    <source>
        <dbReference type="ARBA" id="ARBA00022912"/>
    </source>
</evidence>
<dbReference type="PANTHER" id="PTHR14732">
    <property type="entry name" value="RNA POLYMERASE II SUBUNIT B1 CTD PHOSPHATASE RPAP2-RELATED"/>
    <property type="match status" value="1"/>
</dbReference>
<evidence type="ECO:0000256" key="9">
    <source>
        <dbReference type="ARBA" id="ARBA00047761"/>
    </source>
</evidence>
<evidence type="ECO:0000256" key="2">
    <source>
        <dbReference type="ARBA" id="ARBA00005676"/>
    </source>
</evidence>
<comment type="catalytic activity">
    <reaction evidence="9 12">
        <text>O-phospho-L-seryl-[protein] + H2O = L-seryl-[protein] + phosphate</text>
        <dbReference type="Rhea" id="RHEA:20629"/>
        <dbReference type="Rhea" id="RHEA-COMP:9863"/>
        <dbReference type="Rhea" id="RHEA-COMP:11604"/>
        <dbReference type="ChEBI" id="CHEBI:15377"/>
        <dbReference type="ChEBI" id="CHEBI:29999"/>
        <dbReference type="ChEBI" id="CHEBI:43474"/>
        <dbReference type="ChEBI" id="CHEBI:83421"/>
        <dbReference type="EC" id="3.1.3.16"/>
    </reaction>
</comment>
<dbReference type="InterPro" id="IPR038534">
    <property type="entry name" value="Rtr1/RPAP2_sf"/>
</dbReference>
<dbReference type="GO" id="GO:0043175">
    <property type="term" value="F:RNA polymerase core enzyme binding"/>
    <property type="evidence" value="ECO:0007669"/>
    <property type="project" value="UniProtKB-UniRule"/>
</dbReference>
<comment type="catalytic activity">
    <reaction evidence="10 12">
        <text>O-phospho-L-threonyl-[protein] + H2O = L-threonyl-[protein] + phosphate</text>
        <dbReference type="Rhea" id="RHEA:47004"/>
        <dbReference type="Rhea" id="RHEA-COMP:11060"/>
        <dbReference type="Rhea" id="RHEA-COMP:11605"/>
        <dbReference type="ChEBI" id="CHEBI:15377"/>
        <dbReference type="ChEBI" id="CHEBI:30013"/>
        <dbReference type="ChEBI" id="CHEBI:43474"/>
        <dbReference type="ChEBI" id="CHEBI:61977"/>
        <dbReference type="EC" id="3.1.3.16"/>
    </reaction>
</comment>
<evidence type="ECO:0000259" key="14">
    <source>
        <dbReference type="PROSITE" id="PS51479"/>
    </source>
</evidence>
<evidence type="ECO:0000313" key="16">
    <source>
        <dbReference type="Proteomes" id="UP001152320"/>
    </source>
</evidence>
<dbReference type="GO" id="GO:0005634">
    <property type="term" value="C:nucleus"/>
    <property type="evidence" value="ECO:0007669"/>
    <property type="project" value="UniProtKB-SubCell"/>
</dbReference>
<dbReference type="GO" id="GO:0008420">
    <property type="term" value="F:RNA polymerase II CTD heptapeptide repeat phosphatase activity"/>
    <property type="evidence" value="ECO:0007669"/>
    <property type="project" value="UniProtKB-UniRule"/>
</dbReference>
<feature type="domain" description="RTR1-type" evidence="14">
    <location>
        <begin position="48"/>
        <end position="132"/>
    </location>
</feature>
<keyword evidence="7 12" id="KW-0904">Protein phosphatase</keyword>
<keyword evidence="3 12" id="KW-0479">Metal-binding</keyword>
<reference evidence="15" key="1">
    <citation type="submission" date="2021-10" db="EMBL/GenBank/DDBJ databases">
        <title>Tropical sea cucumber genome reveals ecological adaptation and Cuvierian tubules defense mechanism.</title>
        <authorList>
            <person name="Chen T."/>
        </authorList>
    </citation>
    <scope>NUCLEOTIDE SEQUENCE</scope>
    <source>
        <strain evidence="15">Nanhai2018</strain>
        <tissue evidence="15">Muscle</tissue>
    </source>
</reference>
<dbReference type="AlphaFoldDB" id="A0A9Q1H868"/>
<feature type="region of interest" description="Disordered" evidence="13">
    <location>
        <begin position="204"/>
        <end position="301"/>
    </location>
</feature>
<sequence>MDAKGKDYEKRRKEVEEYVQEQFEAQKKAVQIVERLTDVPVDEDFFRNCAKFILPSHYTDATEERSILKNCGYPLCEKKLGKIPPQKYHISTKKNKIYDITERKVWFCSQFCYRASKYYQAQIPTSPLWSRSKEKFDEIKLLEVNSKLPFQEEAPNDMIVRLRIKPEEIENPSEGKEKVDMDNMDDVIDDMSILSLYDSKSQRRRYNEFEKKEGKQDNKPSLGIESDSLKDVGEGESTLDYKHSQQEEEKGRESKGNVDMKSFHETEEQNRSNRKNIDGNHYKTNSSNLSQDVLSQSASVRGSRSQGGGYVLFAHVRQCLLEWVTAESKNFLNSVEASGQSHCNKMESEMSHDKINKESTSLGQDFKLDEGREEEVVVASLNPSLEEDSRNEGGVVSFAASKPLPNIEQLRGDTELFSLKVTQFYSLRPDKVHPSVAEKEKMIKQSGEKKEEEHSGNVVLPPVDSKSQMVIRRKILLDKVHKILKDLLPPLSLSLQDISSDLRDLVKTFDLSSHNISFKPAGWTLVSLCLLHLMRSNGFLCKI</sequence>
<dbReference type="EC" id="3.1.3.16" evidence="12"/>
<dbReference type="Gene3D" id="1.25.40.820">
    <property type="match status" value="1"/>
</dbReference>
<feature type="compositionally biased region" description="Basic and acidic residues" evidence="13">
    <location>
        <begin position="227"/>
        <end position="281"/>
    </location>
</feature>
<evidence type="ECO:0000256" key="6">
    <source>
        <dbReference type="ARBA" id="ARBA00022833"/>
    </source>
</evidence>
<evidence type="ECO:0000256" key="13">
    <source>
        <dbReference type="SAM" id="MobiDB-lite"/>
    </source>
</evidence>
<comment type="similarity">
    <text evidence="2 11 12">Belongs to the RPAP2 family.</text>
</comment>
<evidence type="ECO:0000256" key="8">
    <source>
        <dbReference type="ARBA" id="ARBA00023242"/>
    </source>
</evidence>
<evidence type="ECO:0000256" key="5">
    <source>
        <dbReference type="ARBA" id="ARBA00022801"/>
    </source>
</evidence>
<gene>
    <name evidence="15" type="ORF">HOLleu_16946</name>
</gene>
<name>A0A9Q1H868_HOLLE</name>
<protein>
    <recommendedName>
        <fullName evidence="12">RNA polymerase II subunit B1 CTD phosphatase RPAP2 homolog</fullName>
        <ecNumber evidence="12">3.1.3.16</ecNumber>
    </recommendedName>
</protein>
<dbReference type="PROSITE" id="PS51479">
    <property type="entry name" value="ZF_RTR1"/>
    <property type="match status" value="1"/>
</dbReference>
<dbReference type="EMBL" id="JAIZAY010000007">
    <property type="protein sequence ID" value="KAJ8039282.1"/>
    <property type="molecule type" value="Genomic_DNA"/>
</dbReference>
<comment type="caution">
    <text evidence="15">The sequence shown here is derived from an EMBL/GenBank/DDBJ whole genome shotgun (WGS) entry which is preliminary data.</text>
</comment>
<dbReference type="OrthoDB" id="2590500at2759"/>
<keyword evidence="5 12" id="KW-0378">Hydrolase</keyword>
<evidence type="ECO:0000256" key="3">
    <source>
        <dbReference type="ARBA" id="ARBA00022723"/>
    </source>
</evidence>
<dbReference type="Proteomes" id="UP001152320">
    <property type="component" value="Chromosome 7"/>
</dbReference>
<dbReference type="GO" id="GO:0005737">
    <property type="term" value="C:cytoplasm"/>
    <property type="evidence" value="ECO:0007669"/>
    <property type="project" value="TreeGrafter"/>
</dbReference>
<evidence type="ECO:0000256" key="4">
    <source>
        <dbReference type="ARBA" id="ARBA00022771"/>
    </source>
</evidence>
<dbReference type="PANTHER" id="PTHR14732:SF0">
    <property type="entry name" value="RNA POLYMERASE II SUBUNIT B1 CTD PHOSPHATASE RPAP2-RELATED"/>
    <property type="match status" value="1"/>
</dbReference>
<evidence type="ECO:0000313" key="15">
    <source>
        <dbReference type="EMBL" id="KAJ8039282.1"/>
    </source>
</evidence>
<dbReference type="InterPro" id="IPR039693">
    <property type="entry name" value="Rtr1/RPAP2"/>
</dbReference>
<comment type="subcellular location">
    <subcellularLocation>
        <location evidence="1 12">Nucleus</location>
    </subcellularLocation>
</comment>
<keyword evidence="6 12" id="KW-0862">Zinc</keyword>
<proteinExistence type="inferred from homology"/>
<evidence type="ECO:0000256" key="12">
    <source>
        <dbReference type="RuleBase" id="RU367080"/>
    </source>
</evidence>
<evidence type="ECO:0000256" key="1">
    <source>
        <dbReference type="ARBA" id="ARBA00004123"/>
    </source>
</evidence>
<feature type="compositionally biased region" description="Polar residues" evidence="13">
    <location>
        <begin position="282"/>
        <end position="301"/>
    </location>
</feature>